<name>A0A2I1F8W9_9GLOM</name>
<protein>
    <submittedName>
        <fullName evidence="1">Uncharacterized protein</fullName>
    </submittedName>
</protein>
<evidence type="ECO:0000313" key="2">
    <source>
        <dbReference type="Proteomes" id="UP000233469"/>
    </source>
</evidence>
<reference evidence="1 2" key="1">
    <citation type="submission" date="2016-04" db="EMBL/GenBank/DDBJ databases">
        <title>Genome analyses suggest a sexual origin of heterokaryosis in a supposedly ancient asexual fungus.</title>
        <authorList>
            <person name="Ropars J."/>
            <person name="Sedzielewska K."/>
            <person name="Noel J."/>
            <person name="Charron P."/>
            <person name="Farinelli L."/>
            <person name="Marton T."/>
            <person name="Kruger M."/>
            <person name="Pelin A."/>
            <person name="Brachmann A."/>
            <person name="Corradi N."/>
        </authorList>
    </citation>
    <scope>NUCLEOTIDE SEQUENCE [LARGE SCALE GENOMIC DNA]</scope>
    <source>
        <strain evidence="1 2">C2</strain>
    </source>
</reference>
<dbReference type="VEuPathDB" id="FungiDB:FUN_012362"/>
<comment type="caution">
    <text evidence="1">The sequence shown here is derived from an EMBL/GenBank/DDBJ whole genome shotgun (WGS) entry which is preliminary data.</text>
</comment>
<organism evidence="1 2">
    <name type="scientific">Rhizophagus irregularis</name>
    <dbReference type="NCBI Taxonomy" id="588596"/>
    <lineage>
        <taxon>Eukaryota</taxon>
        <taxon>Fungi</taxon>
        <taxon>Fungi incertae sedis</taxon>
        <taxon>Mucoromycota</taxon>
        <taxon>Glomeromycotina</taxon>
        <taxon>Glomeromycetes</taxon>
        <taxon>Glomerales</taxon>
        <taxon>Glomeraceae</taxon>
        <taxon>Rhizophagus</taxon>
    </lineage>
</organism>
<sequence length="81" mass="9502">MAKKNCTNGKYLTDPSKWICSCPTYIQNQLNSVEKVDAIFFKKNGNYPLISTYEDTEEDKYIIESDDEQQLYETDLTYLIK</sequence>
<proteinExistence type="predicted"/>
<dbReference type="AlphaFoldDB" id="A0A2I1F8W9"/>
<accession>A0A2I1F8W9</accession>
<reference evidence="1 2" key="2">
    <citation type="submission" date="2017-10" db="EMBL/GenBank/DDBJ databases">
        <title>Extensive intraspecific genome diversity in a model arbuscular mycorrhizal fungus.</title>
        <authorList>
            <person name="Chen E.C.H."/>
            <person name="Morin E."/>
            <person name="Baudet D."/>
            <person name="Noel J."/>
            <person name="Ndikumana S."/>
            <person name="Charron P."/>
            <person name="St-Onge C."/>
            <person name="Giorgi J."/>
            <person name="Grigoriev I.V."/>
            <person name="Roux C."/>
            <person name="Martin F.M."/>
            <person name="Corradi N."/>
        </authorList>
    </citation>
    <scope>NUCLEOTIDE SEQUENCE [LARGE SCALE GENOMIC DNA]</scope>
    <source>
        <strain evidence="1 2">C2</strain>
    </source>
</reference>
<dbReference type="EMBL" id="LLXL01000170">
    <property type="protein sequence ID" value="PKK76696.1"/>
    <property type="molecule type" value="Genomic_DNA"/>
</dbReference>
<gene>
    <name evidence="1" type="ORF">RhiirC2_772218</name>
</gene>
<evidence type="ECO:0000313" key="1">
    <source>
        <dbReference type="EMBL" id="PKK76696.1"/>
    </source>
</evidence>
<dbReference type="Proteomes" id="UP000233469">
    <property type="component" value="Unassembled WGS sequence"/>
</dbReference>